<dbReference type="RefSeq" id="WP_258818514.1">
    <property type="nucleotide sequence ID" value="NZ_JANUGW010000017.1"/>
</dbReference>
<dbReference type="SUPFAM" id="SSF49899">
    <property type="entry name" value="Concanavalin A-like lectins/glucanases"/>
    <property type="match status" value="1"/>
</dbReference>
<keyword evidence="9" id="KW-1185">Reference proteome</keyword>
<evidence type="ECO:0000259" key="6">
    <source>
        <dbReference type="Pfam" id="PF00251"/>
    </source>
</evidence>
<dbReference type="EMBL" id="JANUGW010000017">
    <property type="protein sequence ID" value="MCS0583947.1"/>
    <property type="molecule type" value="Genomic_DNA"/>
</dbReference>
<dbReference type="Gene3D" id="2.115.10.20">
    <property type="entry name" value="Glycosyl hydrolase domain, family 43"/>
    <property type="match status" value="1"/>
</dbReference>
<organism evidence="8 9">
    <name type="scientific">Massilia pinisoli</name>
    <dbReference type="NCBI Taxonomy" id="1772194"/>
    <lineage>
        <taxon>Bacteria</taxon>
        <taxon>Pseudomonadati</taxon>
        <taxon>Pseudomonadota</taxon>
        <taxon>Betaproteobacteria</taxon>
        <taxon>Burkholderiales</taxon>
        <taxon>Oxalobacteraceae</taxon>
        <taxon>Telluria group</taxon>
        <taxon>Massilia</taxon>
    </lineage>
</organism>
<dbReference type="SMART" id="SM00640">
    <property type="entry name" value="Glyco_32"/>
    <property type="match status" value="1"/>
</dbReference>
<dbReference type="InterPro" id="IPR013148">
    <property type="entry name" value="Glyco_hydro_32_N"/>
</dbReference>
<evidence type="ECO:0000256" key="1">
    <source>
        <dbReference type="ARBA" id="ARBA00009902"/>
    </source>
</evidence>
<name>A0ABT1ZVH4_9BURK</name>
<dbReference type="Pfam" id="PF00251">
    <property type="entry name" value="Glyco_hydro_32N"/>
    <property type="match status" value="1"/>
</dbReference>
<keyword evidence="5" id="KW-0732">Signal</keyword>
<keyword evidence="3 4" id="KW-0326">Glycosidase</keyword>
<dbReference type="GO" id="GO:0016787">
    <property type="term" value="F:hydrolase activity"/>
    <property type="evidence" value="ECO:0007669"/>
    <property type="project" value="UniProtKB-KW"/>
</dbReference>
<feature type="domain" description="Glycosyl hydrolase family 32 C-terminal" evidence="7">
    <location>
        <begin position="409"/>
        <end position="535"/>
    </location>
</feature>
<comment type="similarity">
    <text evidence="1 4">Belongs to the glycosyl hydrolase 32 family.</text>
</comment>
<keyword evidence="2 4" id="KW-0378">Hydrolase</keyword>
<gene>
    <name evidence="8" type="ORF">NX784_20325</name>
</gene>
<dbReference type="Pfam" id="PF08244">
    <property type="entry name" value="Glyco_hydro_32C"/>
    <property type="match status" value="1"/>
</dbReference>
<evidence type="ECO:0000259" key="7">
    <source>
        <dbReference type="Pfam" id="PF08244"/>
    </source>
</evidence>
<dbReference type="InterPro" id="IPR001362">
    <property type="entry name" value="Glyco_hydro_32"/>
</dbReference>
<evidence type="ECO:0000256" key="5">
    <source>
        <dbReference type="SAM" id="SignalP"/>
    </source>
</evidence>
<dbReference type="InterPro" id="IPR013189">
    <property type="entry name" value="Glyco_hydro_32_C"/>
</dbReference>
<evidence type="ECO:0000256" key="3">
    <source>
        <dbReference type="ARBA" id="ARBA00023295"/>
    </source>
</evidence>
<reference evidence="8 9" key="1">
    <citation type="submission" date="2022-08" db="EMBL/GenBank/DDBJ databases">
        <title>Reclassification of Massilia species as members of the genera Telluria, Duganella, Pseudoduganella, Mokoshia gen. nov. and Zemynaea gen. nov. using orthogonal and non-orthogonal genome-based approaches.</title>
        <authorList>
            <person name="Bowman J.P."/>
        </authorList>
    </citation>
    <scope>NUCLEOTIDE SEQUENCE [LARGE SCALE GENOMIC DNA]</scope>
    <source>
        <strain evidence="8 9">JCM 31316</strain>
    </source>
</reference>
<proteinExistence type="inferred from homology"/>
<comment type="caution">
    <text evidence="8">The sequence shown here is derived from an EMBL/GenBank/DDBJ whole genome shotgun (WGS) entry which is preliminary data.</text>
</comment>
<accession>A0ABT1ZVH4</accession>
<evidence type="ECO:0000313" key="9">
    <source>
        <dbReference type="Proteomes" id="UP001204151"/>
    </source>
</evidence>
<dbReference type="SUPFAM" id="SSF75005">
    <property type="entry name" value="Arabinanase/levansucrase/invertase"/>
    <property type="match status" value="1"/>
</dbReference>
<feature type="chain" id="PRO_5045366966" evidence="5">
    <location>
        <begin position="25"/>
        <end position="544"/>
    </location>
</feature>
<dbReference type="PANTHER" id="PTHR42800:SF1">
    <property type="entry name" value="EXOINULINASE INUD (AFU_ORTHOLOGUE AFUA_5G00480)"/>
    <property type="match status" value="1"/>
</dbReference>
<evidence type="ECO:0000256" key="4">
    <source>
        <dbReference type="RuleBase" id="RU362110"/>
    </source>
</evidence>
<dbReference type="CDD" id="cd18622">
    <property type="entry name" value="GH32_Inu-like"/>
    <property type="match status" value="1"/>
</dbReference>
<protein>
    <submittedName>
        <fullName evidence="8">Glycoside hydrolase family 32 protein</fullName>
    </submittedName>
</protein>
<dbReference type="PANTHER" id="PTHR42800">
    <property type="entry name" value="EXOINULINASE INUD (AFU_ORTHOLOGUE AFUA_5G00480)"/>
    <property type="match status" value="1"/>
</dbReference>
<feature type="domain" description="Glycosyl hydrolase family 32 N-terminal" evidence="6">
    <location>
        <begin position="42"/>
        <end position="376"/>
    </location>
</feature>
<dbReference type="Gene3D" id="2.60.120.560">
    <property type="entry name" value="Exo-inulinase, domain 1"/>
    <property type="match status" value="1"/>
</dbReference>
<dbReference type="InterPro" id="IPR013320">
    <property type="entry name" value="ConA-like_dom_sf"/>
</dbReference>
<evidence type="ECO:0000313" key="8">
    <source>
        <dbReference type="EMBL" id="MCS0583947.1"/>
    </source>
</evidence>
<dbReference type="InterPro" id="IPR023296">
    <property type="entry name" value="Glyco_hydro_beta-prop_sf"/>
</dbReference>
<evidence type="ECO:0000256" key="2">
    <source>
        <dbReference type="ARBA" id="ARBA00022801"/>
    </source>
</evidence>
<sequence>MALTFRLSLLTIGAALLCAGCASGPHDPAPVRDEPFRPQLSFSPQRNWMNDPNGLVYHDGEYHLFYQYNPNKDTWGDMSWGHAVSADLLHWTELPLALPVEKDAGGEITQMFFSGSAVVDHANTSGFGKPGNPAMVAMYTAVFPQARTLNGKPIRAGTQAQSLAYSLDRGRTWTQYAGNPVIPEPPGPYAAEYRDFRDPKVFWYEPEHKWVLATVAAQRHKALFYSSRDLIHWEWTGEFGPAGAAGGVWECPDLVELPVDGDPARRRWVLIVSINPGGPAGGSGMQYFVGDFDGKTFTRDRNVASDDARWLDYGADFYAGVTYNDAPGNRRLLVGWMNNWDYAGTVPTAPWRSAQSLPRELGLRTLDGQVKLVQQPLAQVQALRSGLLYSVPARAIAPGVQPVSLNGAANAPLEVRMRLQPGTAARSGIRLGTAGTSAYTEIGYDAAQRAVYVDRTHAGEARFHPQFAARHAAPAVLRDGELPLRVLVDRGSVTVFAGEGETVLTDQVFPPAGPAAVSLFGVDGDAAVRDLDVWSLNSIWKDVQ</sequence>
<feature type="signal peptide" evidence="5">
    <location>
        <begin position="1"/>
        <end position="24"/>
    </location>
</feature>
<dbReference type="Proteomes" id="UP001204151">
    <property type="component" value="Unassembled WGS sequence"/>
</dbReference>